<name>A0A0A9H1D6_ARUDO</name>
<organism evidence="2">
    <name type="scientific">Arundo donax</name>
    <name type="common">Giant reed</name>
    <name type="synonym">Donax arundinaceus</name>
    <dbReference type="NCBI Taxonomy" id="35708"/>
    <lineage>
        <taxon>Eukaryota</taxon>
        <taxon>Viridiplantae</taxon>
        <taxon>Streptophyta</taxon>
        <taxon>Embryophyta</taxon>
        <taxon>Tracheophyta</taxon>
        <taxon>Spermatophyta</taxon>
        <taxon>Magnoliopsida</taxon>
        <taxon>Liliopsida</taxon>
        <taxon>Poales</taxon>
        <taxon>Poaceae</taxon>
        <taxon>PACMAD clade</taxon>
        <taxon>Arundinoideae</taxon>
        <taxon>Arundineae</taxon>
        <taxon>Arundo</taxon>
    </lineage>
</organism>
<feature type="chain" id="PRO_5005169055" evidence="1">
    <location>
        <begin position="17"/>
        <end position="29"/>
    </location>
</feature>
<proteinExistence type="predicted"/>
<dbReference type="EMBL" id="GBRH01166841">
    <property type="protein sequence ID" value="JAE31055.1"/>
    <property type="molecule type" value="Transcribed_RNA"/>
</dbReference>
<keyword evidence="1" id="KW-0732">Signal</keyword>
<evidence type="ECO:0000256" key="1">
    <source>
        <dbReference type="SAM" id="SignalP"/>
    </source>
</evidence>
<reference evidence="2" key="1">
    <citation type="submission" date="2014-09" db="EMBL/GenBank/DDBJ databases">
        <authorList>
            <person name="Magalhaes I.L.F."/>
            <person name="Oliveira U."/>
            <person name="Santos F.R."/>
            <person name="Vidigal T.H.D.A."/>
            <person name="Brescovit A.D."/>
            <person name="Santos A.J."/>
        </authorList>
    </citation>
    <scope>NUCLEOTIDE SEQUENCE</scope>
    <source>
        <tissue evidence="2">Shoot tissue taken approximately 20 cm above the soil surface</tissue>
    </source>
</reference>
<feature type="signal peptide" evidence="1">
    <location>
        <begin position="1"/>
        <end position="16"/>
    </location>
</feature>
<protein>
    <submittedName>
        <fullName evidence="2">Uncharacterized protein</fullName>
    </submittedName>
</protein>
<reference evidence="2" key="2">
    <citation type="journal article" date="2015" name="Data Brief">
        <title>Shoot transcriptome of the giant reed, Arundo donax.</title>
        <authorList>
            <person name="Barrero R.A."/>
            <person name="Guerrero F.D."/>
            <person name="Moolhuijzen P."/>
            <person name="Goolsby J.A."/>
            <person name="Tidwell J."/>
            <person name="Bellgard S.E."/>
            <person name="Bellgard M.I."/>
        </authorList>
    </citation>
    <scope>NUCLEOTIDE SEQUENCE</scope>
    <source>
        <tissue evidence="2">Shoot tissue taken approximately 20 cm above the soil surface</tissue>
    </source>
</reference>
<dbReference type="AlphaFoldDB" id="A0A0A9H1D6"/>
<evidence type="ECO:0000313" key="2">
    <source>
        <dbReference type="EMBL" id="JAE31055.1"/>
    </source>
</evidence>
<accession>A0A0A9H1D6</accession>
<sequence length="29" mass="3498">MLLLVNLFRMIRLVFYLLGSILDQEMENL</sequence>